<keyword evidence="2 6" id="KW-0812">Transmembrane</keyword>
<proteinExistence type="predicted"/>
<protein>
    <recommendedName>
        <fullName evidence="9">Rhomboid family intramembrane serine protease</fullName>
    </recommendedName>
</protein>
<evidence type="ECO:0000256" key="6">
    <source>
        <dbReference type="SAM" id="Phobius"/>
    </source>
</evidence>
<evidence type="ECO:0008006" key="9">
    <source>
        <dbReference type="Google" id="ProtNLM"/>
    </source>
</evidence>
<keyword evidence="3 6" id="KW-1133">Transmembrane helix</keyword>
<evidence type="ECO:0000256" key="5">
    <source>
        <dbReference type="SAM" id="MobiDB-lite"/>
    </source>
</evidence>
<evidence type="ECO:0000313" key="7">
    <source>
        <dbReference type="EMBL" id="TXR57376.1"/>
    </source>
</evidence>
<keyword evidence="4 6" id="KW-0472">Membrane</keyword>
<dbReference type="InterPro" id="IPR046862">
    <property type="entry name" value="Rhomboid_2"/>
</dbReference>
<feature type="transmembrane region" description="Helical" evidence="6">
    <location>
        <begin position="177"/>
        <end position="193"/>
    </location>
</feature>
<dbReference type="GO" id="GO:0016020">
    <property type="term" value="C:membrane"/>
    <property type="evidence" value="ECO:0007669"/>
    <property type="project" value="UniProtKB-SubCell"/>
</dbReference>
<feature type="transmembrane region" description="Helical" evidence="6">
    <location>
        <begin position="151"/>
        <end position="170"/>
    </location>
</feature>
<name>A0A5C8ZKC8_9ACTN</name>
<dbReference type="Gene3D" id="1.20.1540.10">
    <property type="entry name" value="Rhomboid-like"/>
    <property type="match status" value="1"/>
</dbReference>
<evidence type="ECO:0000256" key="1">
    <source>
        <dbReference type="ARBA" id="ARBA00004141"/>
    </source>
</evidence>
<feature type="region of interest" description="Disordered" evidence="5">
    <location>
        <begin position="1"/>
        <end position="22"/>
    </location>
</feature>
<dbReference type="Proteomes" id="UP000321234">
    <property type="component" value="Unassembled WGS sequence"/>
</dbReference>
<keyword evidence="8" id="KW-1185">Reference proteome</keyword>
<dbReference type="InterPro" id="IPR035952">
    <property type="entry name" value="Rhomboid-like_sf"/>
</dbReference>
<evidence type="ECO:0000313" key="8">
    <source>
        <dbReference type="Proteomes" id="UP000321234"/>
    </source>
</evidence>
<evidence type="ECO:0000256" key="2">
    <source>
        <dbReference type="ARBA" id="ARBA00022692"/>
    </source>
</evidence>
<dbReference type="Pfam" id="PF20401">
    <property type="entry name" value="Rhomboid_2"/>
    <property type="match status" value="1"/>
</dbReference>
<dbReference type="EMBL" id="VKAC01000002">
    <property type="protein sequence ID" value="TXR57376.1"/>
    <property type="molecule type" value="Genomic_DNA"/>
</dbReference>
<evidence type="ECO:0000256" key="3">
    <source>
        <dbReference type="ARBA" id="ARBA00022989"/>
    </source>
</evidence>
<organism evidence="7 8">
    <name type="scientific">Quadrisphaera setariae</name>
    <dbReference type="NCBI Taxonomy" id="2593304"/>
    <lineage>
        <taxon>Bacteria</taxon>
        <taxon>Bacillati</taxon>
        <taxon>Actinomycetota</taxon>
        <taxon>Actinomycetes</taxon>
        <taxon>Kineosporiales</taxon>
        <taxon>Kineosporiaceae</taxon>
        <taxon>Quadrisphaera</taxon>
    </lineage>
</organism>
<feature type="transmembrane region" description="Helical" evidence="6">
    <location>
        <begin position="34"/>
        <end position="55"/>
    </location>
</feature>
<evidence type="ECO:0000256" key="4">
    <source>
        <dbReference type="ARBA" id="ARBA00023136"/>
    </source>
</evidence>
<dbReference type="OrthoDB" id="3613079at2"/>
<reference evidence="7 8" key="1">
    <citation type="submission" date="2019-07" db="EMBL/GenBank/DDBJ databases">
        <title>Quadrisphaera sp. strain DD2A genome sequencing and assembly.</title>
        <authorList>
            <person name="Kim I."/>
        </authorList>
    </citation>
    <scope>NUCLEOTIDE SEQUENCE [LARGE SCALE GENOMIC DNA]</scope>
    <source>
        <strain evidence="7 8">DD2A</strain>
    </source>
</reference>
<feature type="transmembrane region" description="Helical" evidence="6">
    <location>
        <begin position="75"/>
        <end position="102"/>
    </location>
</feature>
<feature type="transmembrane region" description="Helical" evidence="6">
    <location>
        <begin position="114"/>
        <end position="139"/>
    </location>
</feature>
<dbReference type="SUPFAM" id="SSF144091">
    <property type="entry name" value="Rhomboid-like"/>
    <property type="match status" value="1"/>
</dbReference>
<sequence length="228" mass="23588">MSTVGAPWTGPGLTPPDRSAGAPRRWWPGWARGGGLALAYAALVLLVAIVLAVLPEDVHQRAVLSASTNIENLRHAPAAVLLLSAFVVRDFAEVLLLLPLVVVMTVCSRRIGRLSTVVAALFGHVGATLVVATFVAAGVRRGFVPHSVTTAPDVGVSYALAGMAGLLAAALPRRWRWAYVVGGLVALVVLISVDTDFTNAGHLLAFATGLGLAAVAVQARRSPSTPSP</sequence>
<dbReference type="AlphaFoldDB" id="A0A5C8ZKC8"/>
<comment type="caution">
    <text evidence="7">The sequence shown here is derived from an EMBL/GenBank/DDBJ whole genome shotgun (WGS) entry which is preliminary data.</text>
</comment>
<feature type="transmembrane region" description="Helical" evidence="6">
    <location>
        <begin position="199"/>
        <end position="217"/>
    </location>
</feature>
<accession>A0A5C8ZKC8</accession>
<gene>
    <name evidence="7" type="ORF">FMM08_03750</name>
</gene>
<comment type="subcellular location">
    <subcellularLocation>
        <location evidence="1">Membrane</location>
        <topology evidence="1">Multi-pass membrane protein</topology>
    </subcellularLocation>
</comment>